<dbReference type="Proteomes" id="UP000175691">
    <property type="component" value="Unassembled WGS sequence"/>
</dbReference>
<dbReference type="OrthoDB" id="5638366at2"/>
<organism evidence="3 4">
    <name type="scientific">Alteromonas confluentis</name>
    <dbReference type="NCBI Taxonomy" id="1656094"/>
    <lineage>
        <taxon>Bacteria</taxon>
        <taxon>Pseudomonadati</taxon>
        <taxon>Pseudomonadota</taxon>
        <taxon>Gammaproteobacteria</taxon>
        <taxon>Alteromonadales</taxon>
        <taxon>Alteromonadaceae</taxon>
        <taxon>Alteromonas/Salinimonas group</taxon>
        <taxon>Alteromonas</taxon>
    </lineage>
</organism>
<dbReference type="Gene3D" id="3.40.710.10">
    <property type="entry name" value="DD-peptidase/beta-lactamase superfamily"/>
    <property type="match status" value="1"/>
</dbReference>
<dbReference type="GO" id="GO:0006508">
    <property type="term" value="P:proteolysis"/>
    <property type="evidence" value="ECO:0007669"/>
    <property type="project" value="TreeGrafter"/>
</dbReference>
<evidence type="ECO:0000313" key="3">
    <source>
        <dbReference type="EMBL" id="OFC71592.1"/>
    </source>
</evidence>
<sequence>MLHKSLLFSALSVALCFNAFAKPLPENVISAMFKEAVNHDTVPGITMALGNEKGIMMAEGFGYADVENHVAMTPHHKVRIGSVSKLIATAAMMRLYDEGKIDLEAPVTDYVAAWLEDKPVITLRQLASHTAGIRHYKEGANEFLLNETFPDINSALAMFKDDPLEFSPGTDFSYSTFAWTLVSAAMEGADGNRDFRQIIEQEVFAPLALKETVFDDQFTIIENRARPYTTEEGILINAPQTDHSYKWAGGGFIASPSDIVRFAVAHVASDYLASETTKSMFTRATLNNGDEVGYGIGWKVGFGDYREREAYKDNVEALKLMDDIPTAVMHSGGSMGGITMTILCRDHNTAVTVVKNVSGEKNADVFMLALKTLHYAHTSY</sequence>
<feature type="chain" id="PRO_5009209809" description="Beta-lactamase-related domain-containing protein" evidence="1">
    <location>
        <begin position="22"/>
        <end position="380"/>
    </location>
</feature>
<keyword evidence="4" id="KW-1185">Reference proteome</keyword>
<dbReference type="InterPro" id="IPR001466">
    <property type="entry name" value="Beta-lactam-related"/>
</dbReference>
<evidence type="ECO:0000259" key="2">
    <source>
        <dbReference type="Pfam" id="PF00144"/>
    </source>
</evidence>
<dbReference type="PANTHER" id="PTHR46520:SF1">
    <property type="entry name" value="SERINE BETA-LACTAMASE-LIKE PROTEIN LACTB, MITOCHONDRIAL"/>
    <property type="match status" value="1"/>
</dbReference>
<dbReference type="EMBL" id="MDHN01000013">
    <property type="protein sequence ID" value="OFC71592.1"/>
    <property type="molecule type" value="Genomic_DNA"/>
</dbReference>
<dbReference type="SUPFAM" id="SSF56601">
    <property type="entry name" value="beta-lactamase/transpeptidase-like"/>
    <property type="match status" value="1"/>
</dbReference>
<feature type="domain" description="Beta-lactamase-related" evidence="2">
    <location>
        <begin position="31"/>
        <end position="361"/>
    </location>
</feature>
<feature type="signal peptide" evidence="1">
    <location>
        <begin position="1"/>
        <end position="21"/>
    </location>
</feature>
<dbReference type="AlphaFoldDB" id="A0A1E7ZDQ5"/>
<evidence type="ECO:0000256" key="1">
    <source>
        <dbReference type="SAM" id="SignalP"/>
    </source>
</evidence>
<comment type="caution">
    <text evidence="3">The sequence shown here is derived from an EMBL/GenBank/DDBJ whole genome shotgun (WGS) entry which is preliminary data.</text>
</comment>
<gene>
    <name evidence="3" type="ORF">BFC18_07615</name>
</gene>
<name>A0A1E7ZDQ5_9ALTE</name>
<keyword evidence="1" id="KW-0732">Signal</keyword>
<proteinExistence type="predicted"/>
<dbReference type="RefSeq" id="WP_070124475.1">
    <property type="nucleotide sequence ID" value="NZ_MDHN01000013.1"/>
</dbReference>
<dbReference type="PANTHER" id="PTHR46520">
    <property type="entry name" value="SERINE BETA-LACTAMASE-LIKE PROTEIN LACTB, MITOCHONDRIAL"/>
    <property type="match status" value="1"/>
</dbReference>
<dbReference type="STRING" id="1656094.BFC18_07615"/>
<accession>A0A1E7ZDQ5</accession>
<dbReference type="InterPro" id="IPR052794">
    <property type="entry name" value="Mito_Ser_Protease_LACTB"/>
</dbReference>
<protein>
    <recommendedName>
        <fullName evidence="2">Beta-lactamase-related domain-containing protein</fullName>
    </recommendedName>
</protein>
<dbReference type="InterPro" id="IPR012338">
    <property type="entry name" value="Beta-lactam/transpept-like"/>
</dbReference>
<dbReference type="GO" id="GO:0019216">
    <property type="term" value="P:regulation of lipid metabolic process"/>
    <property type="evidence" value="ECO:0007669"/>
    <property type="project" value="TreeGrafter"/>
</dbReference>
<dbReference type="Pfam" id="PF00144">
    <property type="entry name" value="Beta-lactamase"/>
    <property type="match status" value="1"/>
</dbReference>
<dbReference type="GO" id="GO:0008233">
    <property type="term" value="F:peptidase activity"/>
    <property type="evidence" value="ECO:0007669"/>
    <property type="project" value="TreeGrafter"/>
</dbReference>
<reference evidence="3 4" key="1">
    <citation type="submission" date="2016-08" db="EMBL/GenBank/DDBJ databases">
        <authorList>
            <person name="Seilhamer J.J."/>
        </authorList>
    </citation>
    <scope>NUCLEOTIDE SEQUENCE [LARGE SCALE GENOMIC DNA]</scope>
    <source>
        <strain evidence="3 4">KCTC 42603</strain>
    </source>
</reference>
<evidence type="ECO:0000313" key="4">
    <source>
        <dbReference type="Proteomes" id="UP000175691"/>
    </source>
</evidence>